<dbReference type="Proteomes" id="UP000224257">
    <property type="component" value="Segment"/>
</dbReference>
<evidence type="ECO:0000313" key="4">
    <source>
        <dbReference type="EMBL" id="AOO13810.1"/>
    </source>
</evidence>
<dbReference type="EMBL" id="KX349302">
    <property type="protein sequence ID" value="AOO14026.1"/>
    <property type="molecule type" value="Genomic_DNA"/>
</dbReference>
<evidence type="ECO:0000313" key="10">
    <source>
        <dbReference type="Proteomes" id="UP000223576"/>
    </source>
</evidence>
<accession>A0A1D7SI50</accession>
<evidence type="ECO:0000313" key="6">
    <source>
        <dbReference type="EMBL" id="AOO14462.1"/>
    </source>
</evidence>
<dbReference type="EMBL" id="KX349304">
    <property type="protein sequence ID" value="AOO14462.1"/>
    <property type="molecule type" value="Genomic_DNA"/>
</dbReference>
<dbReference type="EMBL" id="KX349305">
    <property type="protein sequence ID" value="AOO14678.1"/>
    <property type="molecule type" value="Genomic_DNA"/>
</dbReference>
<dbReference type="EMBL" id="KX349306">
    <property type="protein sequence ID" value="AOO14894.1"/>
    <property type="molecule type" value="Genomic_DNA"/>
</dbReference>
<evidence type="ECO:0000313" key="8">
    <source>
        <dbReference type="EMBL" id="AOO14894.1"/>
    </source>
</evidence>
<gene>
    <name evidence="1" type="ORF">LIS021110_048</name>
    <name evidence="2" type="ORF">LIS110610_048</name>
    <name evidence="3" type="ORF">Np111211_048</name>
    <name evidence="4" type="ORF">Np450711_048</name>
    <name evidence="5" type="ORF">RW030110_048</name>
    <name evidence="6" type="ORF">Sn180910_048</name>
    <name evidence="7" type="ORF">Sn230910_048</name>
    <name evidence="8" type="ORF">W1230910_048</name>
</gene>
<dbReference type="Proteomes" id="UP000223576">
    <property type="component" value="Segment"/>
</dbReference>
<evidence type="ECO:0000313" key="2">
    <source>
        <dbReference type="EMBL" id="AOO13378.1"/>
    </source>
</evidence>
<sequence length="241" mass="26390">MSQLNVGTVNATTITTGATGVQFDDGSSQATAAIGSMTLNDLNDLSAGTPGVNQQLTWNGSAWAPQTTQQNIVKVWANGGTTVNQTCSSRRGTTTSDMMFINGTEIDCGIPENASNWHRIYWGSVVDDSGGASNPDGFGFGLFRNVNNAGWTRILDTGSHANYVNGLGDWYEFGTFFAYVPVVNSTQSHKYRIYMKRHNDVNYRVNCSIGADQKRNGWNNSVIEVWEISTTNFTTYDLTRY</sequence>
<dbReference type="EMBL" id="KX349301">
    <property type="protein sequence ID" value="AOO13810.1"/>
    <property type="molecule type" value="Genomic_DNA"/>
</dbReference>
<evidence type="ECO:0000313" key="11">
    <source>
        <dbReference type="Proteomes" id="UP000226173"/>
    </source>
</evidence>
<evidence type="ECO:0000313" key="3">
    <source>
        <dbReference type="EMBL" id="AOO13594.1"/>
    </source>
</evidence>
<dbReference type="Proteomes" id="UP000223288">
    <property type="component" value="Segment"/>
</dbReference>
<proteinExistence type="predicted"/>
<dbReference type="Proteomes" id="UP000223981">
    <property type="component" value="Segment"/>
</dbReference>
<evidence type="ECO:0000313" key="9">
    <source>
        <dbReference type="Proteomes" id="UP000223288"/>
    </source>
</evidence>
<evidence type="ECO:0000313" key="1">
    <source>
        <dbReference type="EMBL" id="AOO13162.1"/>
    </source>
</evidence>
<dbReference type="Proteomes" id="UP000224953">
    <property type="component" value="Genome"/>
</dbReference>
<dbReference type="EMBL" id="KX349298">
    <property type="protein sequence ID" value="AOO13162.1"/>
    <property type="molecule type" value="Genomic_DNA"/>
</dbReference>
<dbReference type="EMBL" id="KX349300">
    <property type="protein sequence ID" value="AOO13594.1"/>
    <property type="molecule type" value="Genomic_DNA"/>
</dbReference>
<dbReference type="EMBL" id="KX349299">
    <property type="protein sequence ID" value="AOO13378.1"/>
    <property type="molecule type" value="Genomic_DNA"/>
</dbReference>
<evidence type="ECO:0000313" key="5">
    <source>
        <dbReference type="EMBL" id="AOO14026.1"/>
    </source>
</evidence>
<name>A0A1D7SI50_9CAUD</name>
<protein>
    <submittedName>
        <fullName evidence="2">Uncharacterized protein</fullName>
    </submittedName>
</protein>
<dbReference type="Proteomes" id="UP000226173">
    <property type="component" value="Segment"/>
</dbReference>
<organism evidence="2 11">
    <name type="scientific">Cyanophage S-RIM14</name>
    <dbReference type="NCBI Taxonomy" id="1278423"/>
    <lineage>
        <taxon>Viruses</taxon>
        <taxon>Duplodnaviria</taxon>
        <taxon>Heunggongvirae</taxon>
        <taxon>Uroviricota</taxon>
        <taxon>Caudoviricetes</taxon>
        <taxon>Pantevenvirales</taxon>
        <taxon>Kyanoviridae</taxon>
        <taxon>Ahtivirus</taxon>
        <taxon>Ahtivirus sagseatwo</taxon>
    </lineage>
</organism>
<dbReference type="Proteomes" id="UP000225271">
    <property type="component" value="Segment"/>
</dbReference>
<evidence type="ECO:0000313" key="7">
    <source>
        <dbReference type="EMBL" id="AOO14678.1"/>
    </source>
</evidence>
<dbReference type="Proteomes" id="UP000225808">
    <property type="component" value="Segment"/>
</dbReference>
<reference evidence="9 10" key="1">
    <citation type="journal article" date="2016" name="Environ. Microbiol.">
        <title>Genomic diversification of marine cyanophages into stable ecotypes.</title>
        <authorList>
            <person name="Marston M.F."/>
            <person name="Martiny J.B."/>
        </authorList>
    </citation>
    <scope>NUCLEOTIDE SEQUENCE [LARGE SCALE GENOMIC DNA]</scope>
    <source>
        <strain evidence="1">LIS_02_1110</strain>
        <strain evidence="2">LIS_22_0610</strain>
        <strain evidence="3">Np_11_1211</strain>
        <strain evidence="4">Np_45_0711</strain>
        <strain evidence="5">RW_03_0110</strain>
        <strain evidence="6">Sn_18_0910</strain>
        <strain evidence="7">Sn_23_0910</strain>
        <strain evidence="8">W1_23_0910</strain>
    </source>
</reference>